<organism evidence="2 3">
    <name type="scientific">Alectoria fallacina</name>
    <dbReference type="NCBI Taxonomy" id="1903189"/>
    <lineage>
        <taxon>Eukaryota</taxon>
        <taxon>Fungi</taxon>
        <taxon>Dikarya</taxon>
        <taxon>Ascomycota</taxon>
        <taxon>Pezizomycotina</taxon>
        <taxon>Lecanoromycetes</taxon>
        <taxon>OSLEUM clade</taxon>
        <taxon>Lecanoromycetidae</taxon>
        <taxon>Lecanorales</taxon>
        <taxon>Lecanorineae</taxon>
        <taxon>Parmeliaceae</taxon>
        <taxon>Alectoria</taxon>
    </lineage>
</organism>
<dbReference type="EMBL" id="CAJPDR010000146">
    <property type="protein sequence ID" value="CAF9921438.1"/>
    <property type="molecule type" value="Genomic_DNA"/>
</dbReference>
<evidence type="ECO:0000313" key="3">
    <source>
        <dbReference type="Proteomes" id="UP000664203"/>
    </source>
</evidence>
<keyword evidence="3" id="KW-1185">Reference proteome</keyword>
<keyword evidence="1" id="KW-0472">Membrane</keyword>
<accession>A0A8H3FBQ7</accession>
<dbReference type="Proteomes" id="UP000664203">
    <property type="component" value="Unassembled WGS sequence"/>
</dbReference>
<keyword evidence="1" id="KW-0812">Transmembrane</keyword>
<dbReference type="OrthoDB" id="5422579at2759"/>
<protein>
    <submittedName>
        <fullName evidence="2">Uncharacterized protein</fullName>
    </submittedName>
</protein>
<comment type="caution">
    <text evidence="2">The sequence shown here is derived from an EMBL/GenBank/DDBJ whole genome shotgun (WGS) entry which is preliminary data.</text>
</comment>
<gene>
    <name evidence="2" type="ORF">ALECFALPRED_001799</name>
</gene>
<reference evidence="2" key="1">
    <citation type="submission" date="2021-03" db="EMBL/GenBank/DDBJ databases">
        <authorList>
            <person name="Tagirdzhanova G."/>
        </authorList>
    </citation>
    <scope>NUCLEOTIDE SEQUENCE</scope>
</reference>
<dbReference type="AlphaFoldDB" id="A0A8H3FBQ7"/>
<evidence type="ECO:0000313" key="2">
    <source>
        <dbReference type="EMBL" id="CAF9921438.1"/>
    </source>
</evidence>
<name>A0A8H3FBQ7_9LECA</name>
<keyword evidence="1" id="KW-1133">Transmembrane helix</keyword>
<evidence type="ECO:0000256" key="1">
    <source>
        <dbReference type="SAM" id="Phobius"/>
    </source>
</evidence>
<sequence>MDRLPTETIHMIFARFKGRRRAIAKLRLVRKIFAAIGFHCLVLEVHLIFKSSSFQHLREISEHSVISQQVETLLFKADTLTTHGTMRQWKNEIIVPGWVQSMADDEVPPAASKRKQRAYI</sequence>
<proteinExistence type="predicted"/>
<feature type="transmembrane region" description="Helical" evidence="1">
    <location>
        <begin position="28"/>
        <end position="49"/>
    </location>
</feature>